<evidence type="ECO:0000256" key="2">
    <source>
        <dbReference type="ARBA" id="ARBA00012438"/>
    </source>
</evidence>
<keyword evidence="8" id="KW-0418">Kinase</keyword>
<dbReference type="Gene3D" id="3.40.50.2300">
    <property type="match status" value="1"/>
</dbReference>
<feature type="modified residue" description="4-aspartylphosphate" evidence="4">
    <location>
        <position position="457"/>
    </location>
</feature>
<dbReference type="InterPro" id="IPR001789">
    <property type="entry name" value="Sig_transdc_resp-reg_receiver"/>
</dbReference>
<dbReference type="InterPro" id="IPR004358">
    <property type="entry name" value="Sig_transdc_His_kin-like_C"/>
</dbReference>
<dbReference type="PROSITE" id="PS50109">
    <property type="entry name" value="HIS_KIN"/>
    <property type="match status" value="1"/>
</dbReference>
<dbReference type="Gene3D" id="3.30.450.20">
    <property type="entry name" value="PAS domain"/>
    <property type="match status" value="1"/>
</dbReference>
<dbReference type="PANTHER" id="PTHR43065:SF42">
    <property type="entry name" value="TWO-COMPONENT SENSOR PPRA"/>
    <property type="match status" value="1"/>
</dbReference>
<name>A0A2N0H3J2_9SPHN</name>
<organism evidence="8 9">
    <name type="scientific">Novosphingobium kunmingense</name>
    <dbReference type="NCBI Taxonomy" id="1211806"/>
    <lineage>
        <taxon>Bacteria</taxon>
        <taxon>Pseudomonadati</taxon>
        <taxon>Pseudomonadota</taxon>
        <taxon>Alphaproteobacteria</taxon>
        <taxon>Sphingomonadales</taxon>
        <taxon>Sphingomonadaceae</taxon>
        <taxon>Novosphingobium</taxon>
    </lineage>
</organism>
<dbReference type="Gene3D" id="1.10.287.130">
    <property type="match status" value="1"/>
</dbReference>
<dbReference type="InterPro" id="IPR011006">
    <property type="entry name" value="CheY-like_superfamily"/>
</dbReference>
<evidence type="ECO:0000256" key="3">
    <source>
        <dbReference type="ARBA" id="ARBA00022553"/>
    </source>
</evidence>
<comment type="caution">
    <text evidence="8">The sequence shown here is derived from an EMBL/GenBank/DDBJ whole genome shotgun (WGS) entry which is preliminary data.</text>
</comment>
<comment type="catalytic activity">
    <reaction evidence="1">
        <text>ATP + protein L-histidine = ADP + protein N-phospho-L-histidine.</text>
        <dbReference type="EC" id="2.7.13.3"/>
    </reaction>
</comment>
<dbReference type="PANTHER" id="PTHR43065">
    <property type="entry name" value="SENSOR HISTIDINE KINASE"/>
    <property type="match status" value="1"/>
</dbReference>
<evidence type="ECO:0000259" key="7">
    <source>
        <dbReference type="PROSITE" id="PS50110"/>
    </source>
</evidence>
<dbReference type="EC" id="2.7.13.3" evidence="2"/>
<dbReference type="CDD" id="cd00082">
    <property type="entry name" value="HisKA"/>
    <property type="match status" value="1"/>
</dbReference>
<reference evidence="8 9" key="1">
    <citation type="submission" date="2017-11" db="EMBL/GenBank/DDBJ databases">
        <title>Genomic Encyclopedia of Type Strains, Phase III (KMG-III): the genomes of soil and plant-associated and newly described type strains.</title>
        <authorList>
            <person name="Whitman W."/>
        </authorList>
    </citation>
    <scope>NUCLEOTIDE SEQUENCE [LARGE SCALE GENOMIC DNA]</scope>
    <source>
        <strain evidence="8 9">CGMCC 1.12274</strain>
    </source>
</reference>
<dbReference type="Gene3D" id="3.30.565.10">
    <property type="entry name" value="Histidine kinase-like ATPase, C-terminal domain"/>
    <property type="match status" value="1"/>
</dbReference>
<evidence type="ECO:0000313" key="9">
    <source>
        <dbReference type="Proteomes" id="UP000232587"/>
    </source>
</evidence>
<dbReference type="AlphaFoldDB" id="A0A2N0H3J2"/>
<feature type="domain" description="Response regulatory" evidence="7">
    <location>
        <begin position="407"/>
        <end position="515"/>
    </location>
</feature>
<dbReference type="EMBL" id="PHUF01000007">
    <property type="protein sequence ID" value="PKB13504.1"/>
    <property type="molecule type" value="Genomic_DNA"/>
</dbReference>
<dbReference type="Pfam" id="PF00512">
    <property type="entry name" value="HisKA"/>
    <property type="match status" value="1"/>
</dbReference>
<dbReference type="SMART" id="SM00388">
    <property type="entry name" value="HisKA"/>
    <property type="match status" value="1"/>
</dbReference>
<evidence type="ECO:0000256" key="5">
    <source>
        <dbReference type="SAM" id="Coils"/>
    </source>
</evidence>
<evidence type="ECO:0000256" key="1">
    <source>
        <dbReference type="ARBA" id="ARBA00000085"/>
    </source>
</evidence>
<keyword evidence="5" id="KW-0175">Coiled coil</keyword>
<evidence type="ECO:0000256" key="4">
    <source>
        <dbReference type="PROSITE-ProRule" id="PRU00169"/>
    </source>
</evidence>
<sequence length="515" mass="55376">MHESETRYHTLFDTMDEGFCVIRFLDGADGPLSDYVHVEANPAYERHAGIPNVVGQKVREMVPDEAASWVATYREVLLTGVPIRFQQELVATGRHLELSAFRIEPPSRREVAVLFQDVTERAIAENQLRVLNATLERRVDEAVAQRESATVQLREAQKLETLGQLTGGLAHDMNNLLAPIISALDLLQRRHGKEDRSGRALDRALQSAERAKTLVSRMLGFARKQALVTTAVDVHDLLHGMADLIASSVGSTVGVSIEVSDGLPAILVDANQLELAILNLCINAKDAMTGGGQLKIVATKFAGSATRLPSNDQGFVSIAIIDTGIGMDAETLAKAIEPFFSTKEVGKGTGLGLSMVHGFAAQTGGAFNLTSSAGQGTTAELILPATSKQIENAGNEMESHLNAQSSLFLLVDDEPLVRMGTADMLEELGHEVLEANSGAEALTLLASRTGIKAVITDYTMPGMTGAELIQRIRESGSQVPILLVTGYAARDIDLDVPQLTKPFRLAELEQALEAL</sequence>
<gene>
    <name evidence="8" type="ORF">B0I00_3306</name>
</gene>
<dbReference type="SMART" id="SM00387">
    <property type="entry name" value="HATPase_c"/>
    <property type="match status" value="1"/>
</dbReference>
<evidence type="ECO:0000259" key="6">
    <source>
        <dbReference type="PROSITE" id="PS50109"/>
    </source>
</evidence>
<dbReference type="SMART" id="SM00448">
    <property type="entry name" value="REC"/>
    <property type="match status" value="1"/>
</dbReference>
<dbReference type="SUPFAM" id="SSF55874">
    <property type="entry name" value="ATPase domain of HSP90 chaperone/DNA topoisomerase II/histidine kinase"/>
    <property type="match status" value="1"/>
</dbReference>
<dbReference type="Pfam" id="PF00072">
    <property type="entry name" value="Response_reg"/>
    <property type="match status" value="1"/>
</dbReference>
<dbReference type="SUPFAM" id="SSF52172">
    <property type="entry name" value="CheY-like"/>
    <property type="match status" value="1"/>
</dbReference>
<dbReference type="CDD" id="cd17546">
    <property type="entry name" value="REC_hyHK_CKI1_RcsC-like"/>
    <property type="match status" value="1"/>
</dbReference>
<keyword evidence="3 4" id="KW-0597">Phosphoprotein</keyword>
<dbReference type="InterPro" id="IPR035965">
    <property type="entry name" value="PAS-like_dom_sf"/>
</dbReference>
<dbReference type="SUPFAM" id="SSF47384">
    <property type="entry name" value="Homodimeric domain of signal transducing histidine kinase"/>
    <property type="match status" value="1"/>
</dbReference>
<feature type="domain" description="Histidine kinase" evidence="6">
    <location>
        <begin position="168"/>
        <end position="387"/>
    </location>
</feature>
<dbReference type="Pfam" id="PF02518">
    <property type="entry name" value="HATPase_c"/>
    <property type="match status" value="1"/>
</dbReference>
<dbReference type="InterPro" id="IPR005467">
    <property type="entry name" value="His_kinase_dom"/>
</dbReference>
<dbReference type="SUPFAM" id="SSF55785">
    <property type="entry name" value="PYP-like sensor domain (PAS domain)"/>
    <property type="match status" value="1"/>
</dbReference>
<dbReference type="InterPro" id="IPR003594">
    <property type="entry name" value="HATPase_dom"/>
</dbReference>
<dbReference type="InterPro" id="IPR013656">
    <property type="entry name" value="PAS_4"/>
</dbReference>
<dbReference type="InterPro" id="IPR036097">
    <property type="entry name" value="HisK_dim/P_sf"/>
</dbReference>
<dbReference type="Proteomes" id="UP000232587">
    <property type="component" value="Unassembled WGS sequence"/>
</dbReference>
<dbReference type="InterPro" id="IPR036890">
    <property type="entry name" value="HATPase_C_sf"/>
</dbReference>
<dbReference type="PROSITE" id="PS50110">
    <property type="entry name" value="RESPONSE_REGULATORY"/>
    <property type="match status" value="1"/>
</dbReference>
<feature type="coiled-coil region" evidence="5">
    <location>
        <begin position="132"/>
        <end position="159"/>
    </location>
</feature>
<dbReference type="InterPro" id="IPR003661">
    <property type="entry name" value="HisK_dim/P_dom"/>
</dbReference>
<protein>
    <recommendedName>
        <fullName evidence="2">histidine kinase</fullName>
        <ecNumber evidence="2">2.7.13.3</ecNumber>
    </recommendedName>
</protein>
<dbReference type="PRINTS" id="PR00344">
    <property type="entry name" value="BCTRLSENSOR"/>
</dbReference>
<keyword evidence="9" id="KW-1185">Reference proteome</keyword>
<evidence type="ECO:0000313" key="8">
    <source>
        <dbReference type="EMBL" id="PKB13504.1"/>
    </source>
</evidence>
<dbReference type="GO" id="GO:0000155">
    <property type="term" value="F:phosphorelay sensor kinase activity"/>
    <property type="evidence" value="ECO:0007669"/>
    <property type="project" value="InterPro"/>
</dbReference>
<proteinExistence type="predicted"/>
<accession>A0A2N0H3J2</accession>
<dbReference type="Pfam" id="PF08448">
    <property type="entry name" value="PAS_4"/>
    <property type="match status" value="1"/>
</dbReference>
<keyword evidence="8" id="KW-0808">Transferase</keyword>